<evidence type="ECO:0000313" key="3">
    <source>
        <dbReference type="Proteomes" id="UP000274922"/>
    </source>
</evidence>
<keyword evidence="3" id="KW-1185">Reference proteome</keyword>
<sequence>MAMRTATLPGRIATPVSVKPSPAATLVGDPAESDGLITPVTLAKHGAIQPHPSNRRHGLRRVPSTDRTSVSISSANARASVAMTLKQLAPLLHQLPLGNAALFMELRQAGLSSASLFQLMGGDVVFMGELTAFILCCPRIKGAVTSVLDKARVQPSVVYLALYFACKWKQIRDIMPWPRRDRDAERSDRRGDSEKWHCWATCLILAGKTLEDRPLSCRRWTRLFGIPIHRIIKWEVKLCRDLQYDFCVTPLDWKLWLKHVGQFWDEHRSMWSDPRIEGPADRLRREAGPIDAARQLQHDIAWTRDASTPVQDPQRPHSRGSITDSALTSSVGSSTLLTPPPHDALHARHARHGHEHGADGLSDALRPGTYSFPENDAGLLRPSTSSSLSTEAVSHRTAPPSAAAAARVPVTKRLAQRTASVLSQLRRA</sequence>
<dbReference type="SUPFAM" id="SSF47954">
    <property type="entry name" value="Cyclin-like"/>
    <property type="match status" value="1"/>
</dbReference>
<dbReference type="GO" id="GO:0019901">
    <property type="term" value="F:protein kinase binding"/>
    <property type="evidence" value="ECO:0007669"/>
    <property type="project" value="InterPro"/>
</dbReference>
<organism evidence="2 3">
    <name type="scientific">Caulochytrium protostelioides</name>
    <dbReference type="NCBI Taxonomy" id="1555241"/>
    <lineage>
        <taxon>Eukaryota</taxon>
        <taxon>Fungi</taxon>
        <taxon>Fungi incertae sedis</taxon>
        <taxon>Chytridiomycota</taxon>
        <taxon>Chytridiomycota incertae sedis</taxon>
        <taxon>Chytridiomycetes</taxon>
        <taxon>Caulochytriales</taxon>
        <taxon>Caulochytriaceae</taxon>
        <taxon>Caulochytrium</taxon>
    </lineage>
</organism>
<evidence type="ECO:0000313" key="2">
    <source>
        <dbReference type="EMBL" id="RKP00661.1"/>
    </source>
</evidence>
<dbReference type="OrthoDB" id="286814at2759"/>
<dbReference type="PANTHER" id="PTHR15615:SF27">
    <property type="entry name" value="PHO85 CYCLIN CLG1"/>
    <property type="match status" value="1"/>
</dbReference>
<dbReference type="Gene3D" id="1.10.472.10">
    <property type="entry name" value="Cyclin-like"/>
    <property type="match status" value="1"/>
</dbReference>
<dbReference type="GO" id="GO:0000307">
    <property type="term" value="C:cyclin-dependent protein kinase holoenzyme complex"/>
    <property type="evidence" value="ECO:0007669"/>
    <property type="project" value="TreeGrafter"/>
</dbReference>
<gene>
    <name evidence="2" type="ORF">CXG81DRAFT_19433</name>
</gene>
<feature type="region of interest" description="Disordered" evidence="1">
    <location>
        <begin position="304"/>
        <end position="410"/>
    </location>
</feature>
<name>A0A4P9X6N2_9FUNG</name>
<dbReference type="InterPro" id="IPR013922">
    <property type="entry name" value="Cyclin_PHO80-like"/>
</dbReference>
<feature type="compositionally biased region" description="Low complexity" evidence="1">
    <location>
        <begin position="325"/>
        <end position="337"/>
    </location>
</feature>
<evidence type="ECO:0000256" key="1">
    <source>
        <dbReference type="SAM" id="MobiDB-lite"/>
    </source>
</evidence>
<accession>A0A4P9X6N2</accession>
<dbReference type="Proteomes" id="UP000274922">
    <property type="component" value="Unassembled WGS sequence"/>
</dbReference>
<reference evidence="3" key="1">
    <citation type="journal article" date="2018" name="Nat. Microbiol.">
        <title>Leveraging single-cell genomics to expand the fungal tree of life.</title>
        <authorList>
            <person name="Ahrendt S.R."/>
            <person name="Quandt C.A."/>
            <person name="Ciobanu D."/>
            <person name="Clum A."/>
            <person name="Salamov A."/>
            <person name="Andreopoulos B."/>
            <person name="Cheng J.F."/>
            <person name="Woyke T."/>
            <person name="Pelin A."/>
            <person name="Henrissat B."/>
            <person name="Reynolds N.K."/>
            <person name="Benny G.L."/>
            <person name="Smith M.E."/>
            <person name="James T.Y."/>
            <person name="Grigoriev I.V."/>
        </authorList>
    </citation>
    <scope>NUCLEOTIDE SEQUENCE [LARGE SCALE GENOMIC DNA]</scope>
    <source>
        <strain evidence="3">ATCC 52028</strain>
    </source>
</reference>
<protein>
    <submittedName>
        <fullName evidence="2">Uncharacterized protein</fullName>
    </submittedName>
</protein>
<dbReference type="GO" id="GO:0016538">
    <property type="term" value="F:cyclin-dependent protein serine/threonine kinase regulator activity"/>
    <property type="evidence" value="ECO:0007669"/>
    <property type="project" value="TreeGrafter"/>
</dbReference>
<feature type="region of interest" description="Disordered" evidence="1">
    <location>
        <begin position="47"/>
        <end position="67"/>
    </location>
</feature>
<dbReference type="PANTHER" id="PTHR15615">
    <property type="match status" value="1"/>
</dbReference>
<proteinExistence type="predicted"/>
<dbReference type="AlphaFoldDB" id="A0A4P9X6N2"/>
<dbReference type="EMBL" id="ML014205">
    <property type="protein sequence ID" value="RKP00661.1"/>
    <property type="molecule type" value="Genomic_DNA"/>
</dbReference>
<dbReference type="InterPro" id="IPR036915">
    <property type="entry name" value="Cyclin-like_sf"/>
</dbReference>
<dbReference type="CDD" id="cd20557">
    <property type="entry name" value="CYCLIN_ScPCL1-like"/>
    <property type="match status" value="1"/>
</dbReference>
<dbReference type="GO" id="GO:0005634">
    <property type="term" value="C:nucleus"/>
    <property type="evidence" value="ECO:0007669"/>
    <property type="project" value="TreeGrafter"/>
</dbReference>